<evidence type="ECO:0000256" key="1">
    <source>
        <dbReference type="SAM" id="SignalP"/>
    </source>
</evidence>
<dbReference type="RefSeq" id="WP_311344290.1">
    <property type="nucleotide sequence ID" value="NZ_JAVREI010000002.1"/>
</dbReference>
<keyword evidence="3" id="KW-1185">Reference proteome</keyword>
<evidence type="ECO:0000313" key="2">
    <source>
        <dbReference type="EMBL" id="MDT0275468.1"/>
    </source>
</evidence>
<evidence type="ECO:0008006" key="4">
    <source>
        <dbReference type="Google" id="ProtNLM"/>
    </source>
</evidence>
<comment type="caution">
    <text evidence="2">The sequence shown here is derived from an EMBL/GenBank/DDBJ whole genome shotgun (WGS) entry which is preliminary data.</text>
</comment>
<evidence type="ECO:0000313" key="3">
    <source>
        <dbReference type="Proteomes" id="UP001183222"/>
    </source>
</evidence>
<dbReference type="Proteomes" id="UP001183222">
    <property type="component" value="Unassembled WGS sequence"/>
</dbReference>
<feature type="signal peptide" evidence="1">
    <location>
        <begin position="1"/>
        <end position="29"/>
    </location>
</feature>
<dbReference type="PROSITE" id="PS51257">
    <property type="entry name" value="PROKAR_LIPOPROTEIN"/>
    <property type="match status" value="1"/>
</dbReference>
<reference evidence="3" key="1">
    <citation type="submission" date="2023-07" db="EMBL/GenBank/DDBJ databases">
        <title>30 novel species of actinomycetes from the DSMZ collection.</title>
        <authorList>
            <person name="Nouioui I."/>
        </authorList>
    </citation>
    <scope>NUCLEOTIDE SEQUENCE [LARGE SCALE GENOMIC DNA]</scope>
    <source>
        <strain evidence="3">DSM 46792</strain>
    </source>
</reference>
<dbReference type="EMBL" id="JAVREI010000002">
    <property type="protein sequence ID" value="MDT0275468.1"/>
    <property type="molecule type" value="Genomic_DNA"/>
</dbReference>
<sequence length="167" mass="17728">MRTTRPLRTTTSRTAAAVFAVATALGVAACGNTDSGADIEDVPEDEVLADGPYEGRYEVDFFESIDDYADQEVTLTAAVDEVVRPDAFTIGGTGDVSVEALLVVGAEQDQELTPGATVEVTGTVKDGFVITDVEEELGVDLDGPVFEEFEDEPYIVAEDVEVLENAD</sequence>
<feature type="chain" id="PRO_5045528639" description="Lipoprotein" evidence="1">
    <location>
        <begin position="30"/>
        <end position="167"/>
    </location>
</feature>
<gene>
    <name evidence="2" type="ORF">RM425_06085</name>
</gene>
<proteinExistence type="predicted"/>
<keyword evidence="1" id="KW-0732">Signal</keyword>
<name>A0ABU2K5J0_9ACTN</name>
<accession>A0ABU2K5J0</accession>
<protein>
    <recommendedName>
        <fullName evidence="4">Lipoprotein</fullName>
    </recommendedName>
</protein>
<organism evidence="2 3">
    <name type="scientific">Blastococcus goldschmidtiae</name>
    <dbReference type="NCBI Taxonomy" id="3075546"/>
    <lineage>
        <taxon>Bacteria</taxon>
        <taxon>Bacillati</taxon>
        <taxon>Actinomycetota</taxon>
        <taxon>Actinomycetes</taxon>
        <taxon>Geodermatophilales</taxon>
        <taxon>Geodermatophilaceae</taxon>
        <taxon>Blastococcus</taxon>
    </lineage>
</organism>